<dbReference type="Proteomes" id="UP000501726">
    <property type="component" value="Chromosome"/>
</dbReference>
<reference evidence="3" key="1">
    <citation type="submission" date="2019-11" db="EMBL/GenBank/DDBJ databases">
        <title>Isolation and characterization of two novel species in the genus Thiomicrorhabdus.</title>
        <authorList>
            <person name="Mochizuki J."/>
            <person name="Kojima H."/>
            <person name="Fukui M."/>
        </authorList>
    </citation>
    <scope>NUCLEOTIDE SEQUENCE [LARGE SCALE GENOMIC DNA]</scope>
    <source>
        <strain evidence="3">aks77</strain>
    </source>
</reference>
<evidence type="ECO:0000313" key="2">
    <source>
        <dbReference type="EMBL" id="BBP46318.1"/>
    </source>
</evidence>
<dbReference type="InterPro" id="IPR021300">
    <property type="entry name" value="Integr_conj_element_PFL4695"/>
</dbReference>
<evidence type="ECO:0000256" key="1">
    <source>
        <dbReference type="SAM" id="SignalP"/>
    </source>
</evidence>
<dbReference type="Pfam" id="PF11072">
    <property type="entry name" value="DUF2859"/>
    <property type="match status" value="1"/>
</dbReference>
<protein>
    <recommendedName>
        <fullName evidence="4">Integrating conjugative element protein</fullName>
    </recommendedName>
</protein>
<dbReference type="AlphaFoldDB" id="A0A6F8PWD7"/>
<dbReference type="RefSeq" id="WP_173272815.1">
    <property type="nucleotide sequence ID" value="NZ_AP021889.1"/>
</dbReference>
<keyword evidence="1" id="KW-0732">Signal</keyword>
<feature type="chain" id="PRO_5026104942" description="Integrating conjugative element protein" evidence="1">
    <location>
        <begin position="20"/>
        <end position="138"/>
    </location>
</feature>
<keyword evidence="3" id="KW-1185">Reference proteome</keyword>
<dbReference type="NCBIfam" id="TIGR03765">
    <property type="entry name" value="ICE_PFL_4695"/>
    <property type="match status" value="1"/>
</dbReference>
<dbReference type="KEGG" id="tse:THMIRHAS_16910"/>
<evidence type="ECO:0000313" key="3">
    <source>
        <dbReference type="Proteomes" id="UP000501726"/>
    </source>
</evidence>
<dbReference type="EMBL" id="AP021889">
    <property type="protein sequence ID" value="BBP46318.1"/>
    <property type="molecule type" value="Genomic_DNA"/>
</dbReference>
<feature type="signal peptide" evidence="1">
    <location>
        <begin position="1"/>
        <end position="19"/>
    </location>
</feature>
<sequence length="138" mass="15555">MRIKFLVVLILSLALPAQANELAKMVESMLPFNTSATPGVFSDYQVDFGESVPIDKSHSRCVIGYDKVSFSWLEQRKDALLQYRAVCYLANVQSLAEIDALRNAAYPVQVEPVNAQALVSIYRIKHYPALINSNWVYQ</sequence>
<evidence type="ECO:0008006" key="4">
    <source>
        <dbReference type="Google" id="ProtNLM"/>
    </source>
</evidence>
<name>A0A6F8PWD7_9GAMM</name>
<proteinExistence type="predicted"/>
<gene>
    <name evidence="2" type="ORF">THMIRHAS_16910</name>
</gene>
<organism evidence="2 3">
    <name type="scientific">Thiosulfatimonas sediminis</name>
    <dbReference type="NCBI Taxonomy" id="2675054"/>
    <lineage>
        <taxon>Bacteria</taxon>
        <taxon>Pseudomonadati</taxon>
        <taxon>Pseudomonadota</taxon>
        <taxon>Gammaproteobacteria</taxon>
        <taxon>Thiotrichales</taxon>
        <taxon>Piscirickettsiaceae</taxon>
        <taxon>Thiosulfatimonas</taxon>
    </lineage>
</organism>
<accession>A0A6F8PWD7</accession>